<proteinExistence type="inferred from homology"/>
<dbReference type="PANTHER" id="PTHR30408:SF12">
    <property type="entry name" value="TYPE I RESTRICTION ENZYME MJAVIII SPECIFICITY SUBUNIT"/>
    <property type="match status" value="1"/>
</dbReference>
<dbReference type="OrthoDB" id="164285at2"/>
<evidence type="ECO:0000313" key="6">
    <source>
        <dbReference type="Proteomes" id="UP000305654"/>
    </source>
</evidence>
<gene>
    <name evidence="5" type="ORF">FE263_20710</name>
</gene>
<evidence type="ECO:0000313" key="5">
    <source>
        <dbReference type="EMBL" id="TLU70621.1"/>
    </source>
</evidence>
<comment type="caution">
    <text evidence="5">The sequence shown here is derived from an EMBL/GenBank/DDBJ whole genome shotgun (WGS) entry which is preliminary data.</text>
</comment>
<reference evidence="5 6" key="1">
    <citation type="submission" date="2019-05" db="EMBL/GenBank/DDBJ databases">
        <authorList>
            <person name="Pankratov T."/>
            <person name="Grouzdev D."/>
        </authorList>
    </citation>
    <scope>NUCLEOTIDE SEQUENCE [LARGE SCALE GENOMIC DNA]</scope>
    <source>
        <strain evidence="5 6">KEBCLARHB70R</strain>
    </source>
</reference>
<dbReference type="GO" id="GO:0003677">
    <property type="term" value="F:DNA binding"/>
    <property type="evidence" value="ECO:0007669"/>
    <property type="project" value="UniProtKB-KW"/>
</dbReference>
<sequence length="437" mass="47269">MSLLSKDWTNWKLKWLCTGGPVYGENIPASAYVPQGLRFIRTTDIDGASGQLLEEGVFVSPDAVSETLADGDLLLSRSGTIGRSFLYDLSSHGPCAFAGYLIRFRPKEPYLRRFLFWFTKSDGFLDQVKSAAVESTISNFNGQRYAEVEVPVPFEPFRAQAIAAFLDRETAKIDALVAEQERLLVLLEEKRQTGIANAVTRGLDPTVPMKDSGVEWLGQVPAHWSVATTNVLKAPASTITYGIVQAGPDIEGGIPYVRTSDMRGTELPLTGYLRTTPEIAAAYERSSIKAGDLVIAIRASIGKTLIVPPELAGGNLTQGTAKIEPGRNILGKFLCYVLNSVPCQQHFASIAKGTTFKEITLEMLRKLKVPQPSSAEQQRIVEYLAGVLPSIGQLISEAEIARGLLHERRAALISAAVTGKLDVRAPAPATGPALAAE</sequence>
<protein>
    <recommendedName>
        <fullName evidence="4">Type I restriction modification DNA specificity domain-containing protein</fullName>
    </recommendedName>
</protein>
<evidence type="ECO:0000256" key="2">
    <source>
        <dbReference type="ARBA" id="ARBA00022747"/>
    </source>
</evidence>
<dbReference type="GO" id="GO:0009307">
    <property type="term" value="P:DNA restriction-modification system"/>
    <property type="evidence" value="ECO:0007669"/>
    <property type="project" value="UniProtKB-KW"/>
</dbReference>
<organism evidence="5 6">
    <name type="scientific">Lichenicoccus roseus</name>
    <dbReference type="NCBI Taxonomy" id="2683649"/>
    <lineage>
        <taxon>Bacteria</taxon>
        <taxon>Pseudomonadati</taxon>
        <taxon>Pseudomonadota</taxon>
        <taxon>Alphaproteobacteria</taxon>
        <taxon>Acetobacterales</taxon>
        <taxon>Acetobacteraceae</taxon>
        <taxon>Lichenicoccus</taxon>
    </lineage>
</organism>
<dbReference type="CDD" id="cd17256">
    <property type="entry name" value="RMtype1_S_EcoJA65PI-TRD1-CR1_like"/>
    <property type="match status" value="1"/>
</dbReference>
<dbReference type="Proteomes" id="UP000305654">
    <property type="component" value="Unassembled WGS sequence"/>
</dbReference>
<comment type="similarity">
    <text evidence="1">Belongs to the type-I restriction system S methylase family.</text>
</comment>
<keyword evidence="3" id="KW-0238">DNA-binding</keyword>
<dbReference type="PANTHER" id="PTHR30408">
    <property type="entry name" value="TYPE-1 RESTRICTION ENZYME ECOKI SPECIFICITY PROTEIN"/>
    <property type="match status" value="1"/>
</dbReference>
<dbReference type="Pfam" id="PF01420">
    <property type="entry name" value="Methylase_S"/>
    <property type="match status" value="1"/>
</dbReference>
<feature type="domain" description="Type I restriction modification DNA specificity" evidence="4">
    <location>
        <begin position="251"/>
        <end position="384"/>
    </location>
</feature>
<accession>A0A5R9J4S7</accession>
<dbReference type="InterPro" id="IPR052021">
    <property type="entry name" value="Type-I_RS_S_subunit"/>
</dbReference>
<evidence type="ECO:0000256" key="3">
    <source>
        <dbReference type="ARBA" id="ARBA00023125"/>
    </source>
</evidence>
<dbReference type="Gene3D" id="1.10.287.1120">
    <property type="entry name" value="Bipartite methylase S protein"/>
    <property type="match status" value="1"/>
</dbReference>
<dbReference type="InterPro" id="IPR044946">
    <property type="entry name" value="Restrct_endonuc_typeI_TRD_sf"/>
</dbReference>
<keyword evidence="2" id="KW-0680">Restriction system</keyword>
<name>A0A5R9J4S7_9PROT</name>
<dbReference type="Gene3D" id="3.90.220.20">
    <property type="entry name" value="DNA methylase specificity domains"/>
    <property type="match status" value="2"/>
</dbReference>
<evidence type="ECO:0000259" key="4">
    <source>
        <dbReference type="Pfam" id="PF01420"/>
    </source>
</evidence>
<keyword evidence="6" id="KW-1185">Reference proteome</keyword>
<dbReference type="RefSeq" id="WP_138327954.1">
    <property type="nucleotide sequence ID" value="NZ_VCDI01000012.1"/>
</dbReference>
<dbReference type="AlphaFoldDB" id="A0A5R9J4S7"/>
<dbReference type="InterPro" id="IPR000055">
    <property type="entry name" value="Restrct_endonuc_typeI_TRD"/>
</dbReference>
<dbReference type="EMBL" id="VCDI01000012">
    <property type="protein sequence ID" value="TLU70621.1"/>
    <property type="molecule type" value="Genomic_DNA"/>
</dbReference>
<dbReference type="SUPFAM" id="SSF116734">
    <property type="entry name" value="DNA methylase specificity domain"/>
    <property type="match status" value="2"/>
</dbReference>
<evidence type="ECO:0000256" key="1">
    <source>
        <dbReference type="ARBA" id="ARBA00010923"/>
    </source>
</evidence>